<evidence type="ECO:0000313" key="1">
    <source>
        <dbReference type="EMBL" id="OGC68620.1"/>
    </source>
</evidence>
<evidence type="ECO:0000313" key="2">
    <source>
        <dbReference type="Proteomes" id="UP000179113"/>
    </source>
</evidence>
<sequence>MSKDKILLIKKHIYSEHDKLKDIKQRLKYHTITYDEINCVLADIKSKNKKKNIIFHAKWHKKHHCFRKCYGNPKQQESCKKKLDELIRKNPSLNITKKEFIELFNNHINICVLSDKEKKKYLTWKEFKEQNVQKKLT</sequence>
<gene>
    <name evidence="1" type="ORF">A2415_01725</name>
</gene>
<name>A0A1F4WGX9_UNCKA</name>
<protein>
    <submittedName>
        <fullName evidence="1">Uncharacterized protein</fullName>
    </submittedName>
</protein>
<proteinExistence type="predicted"/>
<comment type="caution">
    <text evidence="1">The sequence shown here is derived from an EMBL/GenBank/DDBJ whole genome shotgun (WGS) entry which is preliminary data.</text>
</comment>
<dbReference type="Proteomes" id="UP000179113">
    <property type="component" value="Unassembled WGS sequence"/>
</dbReference>
<dbReference type="AlphaFoldDB" id="A0A1F4WGX9"/>
<reference evidence="1 2" key="1">
    <citation type="journal article" date="2016" name="Nat. Commun.">
        <title>Thousands of microbial genomes shed light on interconnected biogeochemical processes in an aquifer system.</title>
        <authorList>
            <person name="Anantharaman K."/>
            <person name="Brown C.T."/>
            <person name="Hug L.A."/>
            <person name="Sharon I."/>
            <person name="Castelle C.J."/>
            <person name="Probst A.J."/>
            <person name="Thomas B.C."/>
            <person name="Singh A."/>
            <person name="Wilkins M.J."/>
            <person name="Karaoz U."/>
            <person name="Brodie E.L."/>
            <person name="Williams K.H."/>
            <person name="Hubbard S.S."/>
            <person name="Banfield J.F."/>
        </authorList>
    </citation>
    <scope>NUCLEOTIDE SEQUENCE [LARGE SCALE GENOMIC DNA]</scope>
</reference>
<organism evidence="1 2">
    <name type="scientific">candidate division WWE3 bacterium RIFOXYC1_FULL_39_7</name>
    <dbReference type="NCBI Taxonomy" id="1802643"/>
    <lineage>
        <taxon>Bacteria</taxon>
        <taxon>Katanobacteria</taxon>
    </lineage>
</organism>
<dbReference type="EMBL" id="MEWA01000037">
    <property type="protein sequence ID" value="OGC68620.1"/>
    <property type="molecule type" value="Genomic_DNA"/>
</dbReference>
<accession>A0A1F4WGX9</accession>